<dbReference type="RefSeq" id="WP_114899134.1">
    <property type="nucleotide sequence ID" value="NZ_CP031222.1"/>
</dbReference>
<keyword evidence="7" id="KW-1185">Reference proteome</keyword>
<dbReference type="Pfam" id="PF13360">
    <property type="entry name" value="PQQ_2"/>
    <property type="match status" value="1"/>
</dbReference>
<dbReference type="InterPro" id="IPR017687">
    <property type="entry name" value="BamB"/>
</dbReference>
<reference evidence="6 7" key="1">
    <citation type="submission" date="2018-07" db="EMBL/GenBank/DDBJ databases">
        <title>Genome sequencing of Moraxellaceae gen. HYN0046.</title>
        <authorList>
            <person name="Kim M."/>
            <person name="Yi H."/>
        </authorList>
    </citation>
    <scope>NUCLEOTIDE SEQUENCE [LARGE SCALE GENOMIC DNA]</scope>
    <source>
        <strain evidence="6 7">HYN0046</strain>
    </source>
</reference>
<feature type="domain" description="Pyrrolo-quinoline quinone repeat" evidence="5">
    <location>
        <begin position="102"/>
        <end position="333"/>
    </location>
</feature>
<dbReference type="Proteomes" id="UP000253940">
    <property type="component" value="Chromosome"/>
</dbReference>
<dbReference type="InterPro" id="IPR015943">
    <property type="entry name" value="WD40/YVTN_repeat-like_dom_sf"/>
</dbReference>
<evidence type="ECO:0000259" key="5">
    <source>
        <dbReference type="Pfam" id="PF13360"/>
    </source>
</evidence>
<accession>A0A345P6W5</accession>
<dbReference type="OrthoDB" id="5173551at2"/>
<evidence type="ECO:0000313" key="6">
    <source>
        <dbReference type="EMBL" id="AXI03024.1"/>
    </source>
</evidence>
<name>A0A345P6W5_9GAMM</name>
<dbReference type="PANTHER" id="PTHR34512:SF30">
    <property type="entry name" value="OUTER MEMBRANE PROTEIN ASSEMBLY FACTOR BAMB"/>
    <property type="match status" value="1"/>
</dbReference>
<dbReference type="SMART" id="SM00564">
    <property type="entry name" value="PQQ"/>
    <property type="match status" value="7"/>
</dbReference>
<dbReference type="GO" id="GO:0051205">
    <property type="term" value="P:protein insertion into membrane"/>
    <property type="evidence" value="ECO:0007669"/>
    <property type="project" value="UniProtKB-UniRule"/>
</dbReference>
<gene>
    <name evidence="4 6" type="primary">bamB</name>
    <name evidence="6" type="ORF">HYN46_09335</name>
</gene>
<comment type="subunit">
    <text evidence="4">Part of the Bam complex.</text>
</comment>
<dbReference type="GO" id="GO:0009279">
    <property type="term" value="C:cell outer membrane"/>
    <property type="evidence" value="ECO:0007669"/>
    <property type="project" value="UniProtKB-SubCell"/>
</dbReference>
<dbReference type="AlphaFoldDB" id="A0A345P6W5"/>
<sequence>MKLPTVSAVKQASLPTNLMSWSSASKTAMALVTVSALVLTGCGSSKDFKPEVHKPSKLPTLTAPAQSLGLVWKDSIGGEDKVDPLRPQLDVLNGNVYAASHSGRVYAWDAAGKQLWQVKTKQDITSGVTAADGIVVFGTGKGAVVALDAQDGKVRWSRSTGASILSPALVSGGRVVALGNDGTVTATDTTSGQSVWTYDIPMPALSVRGTSAPVLFDDNTVIVAGASGRIYALDLATGVPKWERRVAVSAGTSEVQRLIDIDGDPLVSGRQLYVVSYQGQLTAMNIDNQQVNWIVDASSLKTPAEGLGNIYVSTAEGKILAIDEQTGKVAWTQDSLAYRGLSNPVVLGRYLVVGDQDGYLHLIEQTEGKIVGRVSTSGAVSTLRVVGDRLLVNSAKGNLSIWQAR</sequence>
<keyword evidence="3 4" id="KW-0998">Cell outer membrane</keyword>
<dbReference type="InterPro" id="IPR002372">
    <property type="entry name" value="PQQ_rpt_dom"/>
</dbReference>
<evidence type="ECO:0000256" key="2">
    <source>
        <dbReference type="ARBA" id="ARBA00023136"/>
    </source>
</evidence>
<proteinExistence type="inferred from homology"/>
<dbReference type="KEGG" id="mbah:HYN46_09335"/>
<dbReference type="InterPro" id="IPR011047">
    <property type="entry name" value="Quinoprotein_ADH-like_sf"/>
</dbReference>
<evidence type="ECO:0000256" key="3">
    <source>
        <dbReference type="ARBA" id="ARBA00023237"/>
    </source>
</evidence>
<keyword evidence="2 4" id="KW-0472">Membrane</keyword>
<organism evidence="6 7">
    <name type="scientific">Aquirhabdus parva</name>
    <dbReference type="NCBI Taxonomy" id="2283318"/>
    <lineage>
        <taxon>Bacteria</taxon>
        <taxon>Pseudomonadati</taxon>
        <taxon>Pseudomonadota</taxon>
        <taxon>Gammaproteobacteria</taxon>
        <taxon>Moraxellales</taxon>
        <taxon>Moraxellaceae</taxon>
        <taxon>Aquirhabdus</taxon>
    </lineage>
</organism>
<dbReference type="Gene3D" id="2.130.10.10">
    <property type="entry name" value="YVTN repeat-like/Quinoprotein amine dehydrogenase"/>
    <property type="match status" value="1"/>
</dbReference>
<dbReference type="InterPro" id="IPR018391">
    <property type="entry name" value="PQQ_b-propeller_rpt"/>
</dbReference>
<dbReference type="HAMAP" id="MF_00923">
    <property type="entry name" value="OM_assembly_BamB"/>
    <property type="match status" value="1"/>
</dbReference>
<dbReference type="PANTHER" id="PTHR34512">
    <property type="entry name" value="CELL SURFACE PROTEIN"/>
    <property type="match status" value="1"/>
</dbReference>
<protein>
    <recommendedName>
        <fullName evidence="4">Outer membrane protein assembly factor BamB</fullName>
    </recommendedName>
</protein>
<dbReference type="SUPFAM" id="SSF50998">
    <property type="entry name" value="Quinoprotein alcohol dehydrogenase-like"/>
    <property type="match status" value="1"/>
</dbReference>
<dbReference type="NCBIfam" id="TIGR03300">
    <property type="entry name" value="assembly_YfgL"/>
    <property type="match status" value="1"/>
</dbReference>
<comment type="subcellular location">
    <subcellularLocation>
        <location evidence="4">Cell outer membrane</location>
    </subcellularLocation>
</comment>
<comment type="similarity">
    <text evidence="4">Belongs to the BamB family.</text>
</comment>
<evidence type="ECO:0000313" key="7">
    <source>
        <dbReference type="Proteomes" id="UP000253940"/>
    </source>
</evidence>
<comment type="function">
    <text evidence="4">Part of the outer membrane protein assembly complex, which is involved in assembly and insertion of beta-barrel proteins into the outer membrane.</text>
</comment>
<evidence type="ECO:0000256" key="1">
    <source>
        <dbReference type="ARBA" id="ARBA00022729"/>
    </source>
</evidence>
<evidence type="ECO:0000256" key="4">
    <source>
        <dbReference type="HAMAP-Rule" id="MF_00923"/>
    </source>
</evidence>
<dbReference type="GO" id="GO:0043165">
    <property type="term" value="P:Gram-negative-bacterium-type cell outer membrane assembly"/>
    <property type="evidence" value="ECO:0007669"/>
    <property type="project" value="UniProtKB-UniRule"/>
</dbReference>
<dbReference type="EMBL" id="CP031222">
    <property type="protein sequence ID" value="AXI03024.1"/>
    <property type="molecule type" value="Genomic_DNA"/>
</dbReference>
<keyword evidence="1 4" id="KW-0732">Signal</keyword>